<evidence type="ECO:0000259" key="1">
    <source>
        <dbReference type="Pfam" id="PF14194"/>
    </source>
</evidence>
<gene>
    <name evidence="2" type="ORF">B5G26_07090</name>
</gene>
<protein>
    <recommendedName>
        <fullName evidence="1">Cysteine-rich VLP domain-containing protein</fullName>
    </recommendedName>
</protein>
<evidence type="ECO:0000313" key="3">
    <source>
        <dbReference type="Proteomes" id="UP000195455"/>
    </source>
</evidence>
<feature type="domain" description="Cysteine-rich VLP" evidence="1">
    <location>
        <begin position="7"/>
        <end position="62"/>
    </location>
</feature>
<comment type="caution">
    <text evidence="2">The sequence shown here is derived from an EMBL/GenBank/DDBJ whole genome shotgun (WGS) entry which is preliminary data.</text>
</comment>
<dbReference type="Gene3D" id="2.20.70.10">
    <property type="match status" value="1"/>
</dbReference>
<dbReference type="EMBL" id="NFHM01000008">
    <property type="protein sequence ID" value="OUN43602.1"/>
    <property type="molecule type" value="Genomic_DNA"/>
</dbReference>
<dbReference type="RefSeq" id="WP_087415871.1">
    <property type="nucleotide sequence ID" value="NZ_NFHM01000008.1"/>
</dbReference>
<dbReference type="Pfam" id="PF14194">
    <property type="entry name" value="Cys_rich_VLP"/>
    <property type="match status" value="1"/>
</dbReference>
<proteinExistence type="predicted"/>
<dbReference type="AlphaFoldDB" id="A0A1Y3U494"/>
<organism evidence="2 3">
    <name type="scientific">Anaerotignum lactatifermentans</name>
    <dbReference type="NCBI Taxonomy" id="160404"/>
    <lineage>
        <taxon>Bacteria</taxon>
        <taxon>Bacillati</taxon>
        <taxon>Bacillota</taxon>
        <taxon>Clostridia</taxon>
        <taxon>Lachnospirales</taxon>
        <taxon>Anaerotignaceae</taxon>
        <taxon>Anaerotignum</taxon>
    </lineage>
</organism>
<evidence type="ECO:0000313" key="2">
    <source>
        <dbReference type="EMBL" id="OUN43602.1"/>
    </source>
</evidence>
<dbReference type="Proteomes" id="UP000195455">
    <property type="component" value="Unassembled WGS sequence"/>
</dbReference>
<name>A0A1Y3U494_9FIRM</name>
<dbReference type="InterPro" id="IPR025973">
    <property type="entry name" value="Cys_rich_VLP_dom"/>
</dbReference>
<accession>A0A1Y3U494</accession>
<sequence>MDKPRMTEGQLRRARKLIRRLCANYDEGNCLALDEGEGCVCVQSISYSLLCRYFKEAVLPADAELCAAIGQGADELKRCRSCGKPFQARSNRALYCPRCAAFEQRKKTRERVRRHRGQM</sequence>
<reference evidence="3" key="1">
    <citation type="submission" date="2017-04" db="EMBL/GenBank/DDBJ databases">
        <title>Function of individual gut microbiota members based on whole genome sequencing of pure cultures obtained from chicken caecum.</title>
        <authorList>
            <person name="Medvecky M."/>
            <person name="Cejkova D."/>
            <person name="Polansky O."/>
            <person name="Karasova D."/>
            <person name="Kubasova T."/>
            <person name="Cizek A."/>
            <person name="Rychlik I."/>
        </authorList>
    </citation>
    <scope>NUCLEOTIDE SEQUENCE [LARGE SCALE GENOMIC DNA]</scope>
    <source>
        <strain evidence="3">An75</strain>
    </source>
</reference>